<evidence type="ECO:0008006" key="11">
    <source>
        <dbReference type="Google" id="ProtNLM"/>
    </source>
</evidence>
<dbReference type="GO" id="GO:0005524">
    <property type="term" value="F:ATP binding"/>
    <property type="evidence" value="ECO:0007669"/>
    <property type="project" value="UniProtKB-KW"/>
</dbReference>
<evidence type="ECO:0000256" key="2">
    <source>
        <dbReference type="ARBA" id="ARBA00022741"/>
    </source>
</evidence>
<sequence>MPYGERHYPFENKNDLENSFPADFIVEYTGQVRAWFYVMHVIANALKNSHCFKNVVVTGVMAGTDGRKMSKSYSNYPDPKEILTKFGGDALRLYLLTSPVMSGKNVNMTKGDEIEEQVKKVLLILWNTYRYFLTYVNYHNLDLKQIKNIDIAKNSKKNILDSYIISKLHLFIKDFSDSLEKYRIPNAVKLIQPFVDELSTWYLRNSRNRFVVGDITAFQIMYYILINFSKAAAPAVPFITESIYQNLKPENSKESIHLDDYPDFNNKFIDLKLHTKMEIVQDLVNRGHSLRKQKQIKLRQPLAKLKIKSANWRKKLKIELEDKNELLDLIKDELNVKVVEFLAGKELEVEFDTRITPALQAEGEAREFIRKVQDLRKKNGCSLNELITVYAPLWPEAFEKEIKKKALIKKLIKADQLKISKS</sequence>
<dbReference type="GO" id="GO:0006428">
    <property type="term" value="P:isoleucyl-tRNA aminoacylation"/>
    <property type="evidence" value="ECO:0007669"/>
    <property type="project" value="TreeGrafter"/>
</dbReference>
<dbReference type="InterPro" id="IPR009080">
    <property type="entry name" value="tRNAsynth_Ia_anticodon-bd"/>
</dbReference>
<accession>A0A1F5DGG6</accession>
<evidence type="ECO:0000313" key="10">
    <source>
        <dbReference type="Proteomes" id="UP000178758"/>
    </source>
</evidence>
<reference evidence="9 10" key="1">
    <citation type="journal article" date="2016" name="Nat. Commun.">
        <title>Thousands of microbial genomes shed light on interconnected biogeochemical processes in an aquifer system.</title>
        <authorList>
            <person name="Anantharaman K."/>
            <person name="Brown C.T."/>
            <person name="Hug L.A."/>
            <person name="Sharon I."/>
            <person name="Castelle C.J."/>
            <person name="Probst A.J."/>
            <person name="Thomas B.C."/>
            <person name="Singh A."/>
            <person name="Wilkins M.J."/>
            <person name="Karaoz U."/>
            <person name="Brodie E.L."/>
            <person name="Williams K.H."/>
            <person name="Hubbard S.S."/>
            <person name="Banfield J.F."/>
        </authorList>
    </citation>
    <scope>NUCLEOTIDE SEQUENCE [LARGE SCALE GENOMIC DNA]</scope>
</reference>
<keyword evidence="1" id="KW-0436">Ligase</keyword>
<feature type="domain" description="Aminoacyl-tRNA synthetase class Ia" evidence="7">
    <location>
        <begin position="1"/>
        <end position="104"/>
    </location>
</feature>
<dbReference type="PANTHER" id="PTHR42780">
    <property type="entry name" value="SOLEUCYL-TRNA SYNTHETASE"/>
    <property type="match status" value="1"/>
</dbReference>
<keyword evidence="5" id="KW-0030">Aminoacyl-tRNA synthetase</keyword>
<evidence type="ECO:0000256" key="5">
    <source>
        <dbReference type="ARBA" id="ARBA00023146"/>
    </source>
</evidence>
<dbReference type="CDD" id="cd07961">
    <property type="entry name" value="Anticodon_Ia_Ile_ABEc"/>
    <property type="match status" value="1"/>
</dbReference>
<evidence type="ECO:0000256" key="1">
    <source>
        <dbReference type="ARBA" id="ARBA00022598"/>
    </source>
</evidence>
<dbReference type="Gene3D" id="3.40.50.620">
    <property type="entry name" value="HUPs"/>
    <property type="match status" value="1"/>
</dbReference>
<organism evidence="9 10">
    <name type="scientific">Candidatus Beckwithbacteria bacterium RBG_13_35_6</name>
    <dbReference type="NCBI Taxonomy" id="1797456"/>
    <lineage>
        <taxon>Bacteria</taxon>
        <taxon>Candidatus Beckwithiibacteriota</taxon>
    </lineage>
</organism>
<protein>
    <recommendedName>
        <fullName evidence="11">Methionyl/Valyl/Leucyl/Isoleucyl-tRNA synthetase anticodon-binding domain-containing protein</fullName>
    </recommendedName>
</protein>
<feature type="domain" description="Methionyl/Valyl/Leucyl/Isoleucyl-tRNA synthetase anticodon-binding" evidence="8">
    <location>
        <begin position="161"/>
        <end position="303"/>
    </location>
</feature>
<evidence type="ECO:0000256" key="4">
    <source>
        <dbReference type="ARBA" id="ARBA00022917"/>
    </source>
</evidence>
<dbReference type="SUPFAM" id="SSF52374">
    <property type="entry name" value="Nucleotidylyl transferase"/>
    <property type="match status" value="1"/>
</dbReference>
<evidence type="ECO:0000259" key="8">
    <source>
        <dbReference type="Pfam" id="PF08264"/>
    </source>
</evidence>
<dbReference type="Pfam" id="PF00133">
    <property type="entry name" value="tRNA-synt_1"/>
    <property type="match status" value="1"/>
</dbReference>
<evidence type="ECO:0000256" key="3">
    <source>
        <dbReference type="ARBA" id="ARBA00022840"/>
    </source>
</evidence>
<dbReference type="Pfam" id="PF19302">
    <property type="entry name" value="DUF5915"/>
    <property type="match status" value="1"/>
</dbReference>
<evidence type="ECO:0000259" key="7">
    <source>
        <dbReference type="Pfam" id="PF00133"/>
    </source>
</evidence>
<comment type="catalytic activity">
    <reaction evidence="6">
        <text>tRNA(Ile) + L-isoleucine + ATP = L-isoleucyl-tRNA(Ile) + AMP + diphosphate</text>
        <dbReference type="Rhea" id="RHEA:11060"/>
        <dbReference type="Rhea" id="RHEA-COMP:9666"/>
        <dbReference type="Rhea" id="RHEA-COMP:9695"/>
        <dbReference type="ChEBI" id="CHEBI:30616"/>
        <dbReference type="ChEBI" id="CHEBI:33019"/>
        <dbReference type="ChEBI" id="CHEBI:58045"/>
        <dbReference type="ChEBI" id="CHEBI:78442"/>
        <dbReference type="ChEBI" id="CHEBI:78528"/>
        <dbReference type="ChEBI" id="CHEBI:456215"/>
        <dbReference type="EC" id="6.1.1.5"/>
    </reaction>
</comment>
<dbReference type="AlphaFoldDB" id="A0A1F5DGG6"/>
<dbReference type="EMBL" id="MEZJ01000021">
    <property type="protein sequence ID" value="OGD54091.1"/>
    <property type="molecule type" value="Genomic_DNA"/>
</dbReference>
<name>A0A1F5DGG6_9BACT</name>
<dbReference type="InterPro" id="IPR014729">
    <property type="entry name" value="Rossmann-like_a/b/a_fold"/>
</dbReference>
<dbReference type="InterPro" id="IPR013155">
    <property type="entry name" value="M/V/L/I-tRNA-synth_anticd-bd"/>
</dbReference>
<proteinExistence type="predicted"/>
<gene>
    <name evidence="9" type="ORF">A3J78_02010</name>
</gene>
<evidence type="ECO:0000256" key="6">
    <source>
        <dbReference type="ARBA" id="ARBA00048359"/>
    </source>
</evidence>
<dbReference type="InterPro" id="IPR002300">
    <property type="entry name" value="aa-tRNA-synth_Ia"/>
</dbReference>
<dbReference type="InterPro" id="IPR033709">
    <property type="entry name" value="Anticodon_Ile_ABEc"/>
</dbReference>
<dbReference type="GO" id="GO:0004822">
    <property type="term" value="F:isoleucine-tRNA ligase activity"/>
    <property type="evidence" value="ECO:0007669"/>
    <property type="project" value="UniProtKB-EC"/>
</dbReference>
<keyword evidence="2" id="KW-0547">Nucleotide-binding</keyword>
<keyword evidence="3" id="KW-0067">ATP-binding</keyword>
<dbReference type="SUPFAM" id="SSF47323">
    <property type="entry name" value="Anticodon-binding domain of a subclass of class I aminoacyl-tRNA synthetases"/>
    <property type="match status" value="1"/>
</dbReference>
<comment type="caution">
    <text evidence="9">The sequence shown here is derived from an EMBL/GenBank/DDBJ whole genome shotgun (WGS) entry which is preliminary data.</text>
</comment>
<dbReference type="Proteomes" id="UP000178758">
    <property type="component" value="Unassembled WGS sequence"/>
</dbReference>
<dbReference type="GO" id="GO:0000049">
    <property type="term" value="F:tRNA binding"/>
    <property type="evidence" value="ECO:0007669"/>
    <property type="project" value="InterPro"/>
</dbReference>
<dbReference type="Gene3D" id="1.10.730.10">
    <property type="entry name" value="Isoleucyl-tRNA Synthetase, Domain 1"/>
    <property type="match status" value="1"/>
</dbReference>
<dbReference type="Pfam" id="PF08264">
    <property type="entry name" value="Anticodon_1"/>
    <property type="match status" value="1"/>
</dbReference>
<keyword evidence="4" id="KW-0648">Protein biosynthesis</keyword>
<dbReference type="InterPro" id="IPR023586">
    <property type="entry name" value="Ile-tRNA-ligase_type2"/>
</dbReference>
<evidence type="ECO:0000313" key="9">
    <source>
        <dbReference type="EMBL" id="OGD54091.1"/>
    </source>
</evidence>
<dbReference type="PANTHER" id="PTHR42780:SF1">
    <property type="entry name" value="ISOLEUCINE--TRNA LIGASE, CYTOPLASMIC"/>
    <property type="match status" value="1"/>
</dbReference>